<evidence type="ECO:0000256" key="1">
    <source>
        <dbReference type="SAM" id="MobiDB-lite"/>
    </source>
</evidence>
<name>E4X1V8_OIKDI</name>
<protein>
    <submittedName>
        <fullName evidence="2">Uncharacterized protein</fullName>
    </submittedName>
</protein>
<evidence type="ECO:0000313" key="2">
    <source>
        <dbReference type="EMBL" id="CBY23425.1"/>
    </source>
</evidence>
<dbReference type="EMBL" id="FN653021">
    <property type="protein sequence ID" value="CBY23425.1"/>
    <property type="molecule type" value="Genomic_DNA"/>
</dbReference>
<dbReference type="InParanoid" id="E4X1V8"/>
<gene>
    <name evidence="2" type="ORF">GSOID_T00015863001</name>
</gene>
<dbReference type="Proteomes" id="UP000001307">
    <property type="component" value="Unassembled WGS sequence"/>
</dbReference>
<dbReference type="OrthoDB" id="10339425at2759"/>
<keyword evidence="3" id="KW-1185">Reference proteome</keyword>
<evidence type="ECO:0000313" key="3">
    <source>
        <dbReference type="Proteomes" id="UP000001307"/>
    </source>
</evidence>
<feature type="region of interest" description="Disordered" evidence="1">
    <location>
        <begin position="241"/>
        <end position="269"/>
    </location>
</feature>
<proteinExistence type="predicted"/>
<feature type="compositionally biased region" description="Gly residues" evidence="1">
    <location>
        <begin position="252"/>
        <end position="269"/>
    </location>
</feature>
<reference evidence="2" key="1">
    <citation type="journal article" date="2010" name="Science">
        <title>Plasticity of animal genome architecture unmasked by rapid evolution of a pelagic tunicate.</title>
        <authorList>
            <person name="Denoeud F."/>
            <person name="Henriet S."/>
            <person name="Mungpakdee S."/>
            <person name="Aury J.M."/>
            <person name="Da Silva C."/>
            <person name="Brinkmann H."/>
            <person name="Mikhaleva J."/>
            <person name="Olsen L.C."/>
            <person name="Jubin C."/>
            <person name="Canestro C."/>
            <person name="Bouquet J.M."/>
            <person name="Danks G."/>
            <person name="Poulain J."/>
            <person name="Campsteijn C."/>
            <person name="Adamski M."/>
            <person name="Cross I."/>
            <person name="Yadetie F."/>
            <person name="Muffato M."/>
            <person name="Louis A."/>
            <person name="Butcher S."/>
            <person name="Tsagkogeorga G."/>
            <person name="Konrad A."/>
            <person name="Singh S."/>
            <person name="Jensen M.F."/>
            <person name="Cong E.H."/>
            <person name="Eikeseth-Otteraa H."/>
            <person name="Noel B."/>
            <person name="Anthouard V."/>
            <person name="Porcel B.M."/>
            <person name="Kachouri-Lafond R."/>
            <person name="Nishino A."/>
            <person name="Ugolini M."/>
            <person name="Chourrout P."/>
            <person name="Nishida H."/>
            <person name="Aasland R."/>
            <person name="Huzurbazar S."/>
            <person name="Westhof E."/>
            <person name="Delsuc F."/>
            <person name="Lehrach H."/>
            <person name="Reinhardt R."/>
            <person name="Weissenbach J."/>
            <person name="Roy S.W."/>
            <person name="Artiguenave F."/>
            <person name="Postlethwait J.H."/>
            <person name="Manak J.R."/>
            <person name="Thompson E.M."/>
            <person name="Jaillon O."/>
            <person name="Du Pasquier L."/>
            <person name="Boudinot P."/>
            <person name="Liberles D.A."/>
            <person name="Volff J.N."/>
            <person name="Philippe H."/>
            <person name="Lenhard B."/>
            <person name="Roest Crollius H."/>
            <person name="Wincker P."/>
            <person name="Chourrout D."/>
        </authorList>
    </citation>
    <scope>NUCLEOTIDE SEQUENCE [LARGE SCALE GENOMIC DNA]</scope>
</reference>
<sequence length="269" mass="30245">MKVLASIVASVMAKWSNNFDKLDNETQFSQFESCKEEVHAVIFSKEIENGGFNCEHLNDPVPYHTIICSASCDGDNYEHEWRTSRFSVQCKETPQVKTKFKGEQSCSLKPVDLCEEFYSEDLFPMGDFVLQRFSKRGAHKLARFSLQCHDSEKSAKATCMSNKGELKSKEDLENFCIPEPEYCEPPLVIEGSWEFIKTRKNGDKVFELHCSNTDFDMRGKVICEKATGAFRNRHNNEDEFLNFCAPDSPSGDGSGDSSGEGSGEGSGEL</sequence>
<accession>E4X1V8</accession>
<dbReference type="AlphaFoldDB" id="E4X1V8"/>
<organism evidence="2">
    <name type="scientific">Oikopleura dioica</name>
    <name type="common">Tunicate</name>
    <dbReference type="NCBI Taxonomy" id="34765"/>
    <lineage>
        <taxon>Eukaryota</taxon>
        <taxon>Metazoa</taxon>
        <taxon>Chordata</taxon>
        <taxon>Tunicata</taxon>
        <taxon>Appendicularia</taxon>
        <taxon>Copelata</taxon>
        <taxon>Oikopleuridae</taxon>
        <taxon>Oikopleura</taxon>
    </lineage>
</organism>